<keyword evidence="6" id="KW-1185">Reference proteome</keyword>
<dbReference type="CDD" id="cd00084">
    <property type="entry name" value="HMG-box_SF"/>
    <property type="match status" value="1"/>
</dbReference>
<dbReference type="GO" id="GO:0006357">
    <property type="term" value="P:regulation of transcription by RNA polymerase II"/>
    <property type="evidence" value="ECO:0007669"/>
    <property type="project" value="TreeGrafter"/>
</dbReference>
<proteinExistence type="predicted"/>
<protein>
    <recommendedName>
        <fullName evidence="4">HMG box domain-containing protein</fullName>
    </recommendedName>
</protein>
<evidence type="ECO:0000259" key="4">
    <source>
        <dbReference type="PROSITE" id="PS50118"/>
    </source>
</evidence>
<dbReference type="InterPro" id="IPR050342">
    <property type="entry name" value="HMGB"/>
</dbReference>
<name>A0A813TQ38_9BILA</name>
<feature type="DNA-binding region" description="HMG box" evidence="2">
    <location>
        <begin position="184"/>
        <end position="246"/>
    </location>
</feature>
<dbReference type="SUPFAM" id="SSF47095">
    <property type="entry name" value="HMG-box"/>
    <property type="match status" value="2"/>
</dbReference>
<dbReference type="AlphaFoldDB" id="A0A813TQ38"/>
<feature type="domain" description="HMG box" evidence="4">
    <location>
        <begin position="184"/>
        <end position="246"/>
    </location>
</feature>
<feature type="region of interest" description="Disordered" evidence="3">
    <location>
        <begin position="274"/>
        <end position="326"/>
    </location>
</feature>
<keyword evidence="1 2" id="KW-0238">DNA-binding</keyword>
<dbReference type="InterPro" id="IPR036910">
    <property type="entry name" value="HMG_box_dom_sf"/>
</dbReference>
<evidence type="ECO:0000256" key="1">
    <source>
        <dbReference type="ARBA" id="ARBA00023125"/>
    </source>
</evidence>
<evidence type="ECO:0000256" key="2">
    <source>
        <dbReference type="PROSITE-ProRule" id="PRU00267"/>
    </source>
</evidence>
<evidence type="ECO:0000313" key="5">
    <source>
        <dbReference type="EMBL" id="CAF0811465.1"/>
    </source>
</evidence>
<dbReference type="GO" id="GO:0005634">
    <property type="term" value="C:nucleus"/>
    <property type="evidence" value="ECO:0007669"/>
    <property type="project" value="UniProtKB-UniRule"/>
</dbReference>
<evidence type="ECO:0000313" key="6">
    <source>
        <dbReference type="Proteomes" id="UP000663879"/>
    </source>
</evidence>
<dbReference type="PROSITE" id="PS50118">
    <property type="entry name" value="HMG_BOX_2"/>
    <property type="match status" value="2"/>
</dbReference>
<sequence>MFKNFLKVNSEIFKFFKISRLYIQPKPIVTYDFKSKSTVSFTSGNESYKSFFINYSTQVVSDKDYVTKLKEIQRNKKMTPYLYFVQTKLKSEYPSQTGKVSQKMLVQAYARDWNKMSEEEKKPFIERASKNTEEQNLKKNELLSTLNNDQIKNLTDELAKERELRKKMLKEFRIKKEKNKLNAPKRPKGAFFLYCDTLDKGDAPIQQFTRGASEKWKLLAQQDKDVFNREASEQMQEYMIKYAEWEKKMIEQGKKNLIRKTTLRTLIPKEKRLRKTKLAKKKLQKKSSKRKIKRKAASKSKAQRKVTTEKKQMLKEAETINQSNTE</sequence>
<comment type="caution">
    <text evidence="5">The sequence shown here is derived from an EMBL/GenBank/DDBJ whole genome shotgun (WGS) entry which is preliminary data.</text>
</comment>
<dbReference type="Proteomes" id="UP000663879">
    <property type="component" value="Unassembled WGS sequence"/>
</dbReference>
<evidence type="ECO:0000256" key="3">
    <source>
        <dbReference type="SAM" id="MobiDB-lite"/>
    </source>
</evidence>
<feature type="domain" description="HMG box" evidence="4">
    <location>
        <begin position="74"/>
        <end position="143"/>
    </location>
</feature>
<dbReference type="GO" id="GO:0003677">
    <property type="term" value="F:DNA binding"/>
    <property type="evidence" value="ECO:0007669"/>
    <property type="project" value="UniProtKB-UniRule"/>
</dbReference>
<organism evidence="5 6">
    <name type="scientific">Brachionus calyciflorus</name>
    <dbReference type="NCBI Taxonomy" id="104777"/>
    <lineage>
        <taxon>Eukaryota</taxon>
        <taxon>Metazoa</taxon>
        <taxon>Spiralia</taxon>
        <taxon>Gnathifera</taxon>
        <taxon>Rotifera</taxon>
        <taxon>Eurotatoria</taxon>
        <taxon>Monogononta</taxon>
        <taxon>Pseudotrocha</taxon>
        <taxon>Ploima</taxon>
        <taxon>Brachionidae</taxon>
        <taxon>Brachionus</taxon>
    </lineage>
</organism>
<feature type="DNA-binding region" description="HMG box" evidence="2">
    <location>
        <begin position="74"/>
        <end position="143"/>
    </location>
</feature>
<reference evidence="5" key="1">
    <citation type="submission" date="2021-02" db="EMBL/GenBank/DDBJ databases">
        <authorList>
            <person name="Nowell W R."/>
        </authorList>
    </citation>
    <scope>NUCLEOTIDE SEQUENCE</scope>
    <source>
        <strain evidence="5">Ploen Becks lab</strain>
    </source>
</reference>
<dbReference type="PANTHER" id="PTHR48112:SF22">
    <property type="entry name" value="MITOCHONDRIAL TRANSCRIPTION FACTOR A, ISOFORM B"/>
    <property type="match status" value="1"/>
</dbReference>
<dbReference type="OrthoDB" id="5550281at2759"/>
<feature type="compositionally biased region" description="Basic and acidic residues" evidence="3">
    <location>
        <begin position="306"/>
        <end position="318"/>
    </location>
</feature>
<dbReference type="Gene3D" id="1.10.30.10">
    <property type="entry name" value="High mobility group box domain"/>
    <property type="match status" value="2"/>
</dbReference>
<dbReference type="InterPro" id="IPR009071">
    <property type="entry name" value="HMG_box_dom"/>
</dbReference>
<feature type="compositionally biased region" description="Basic residues" evidence="3">
    <location>
        <begin position="274"/>
        <end position="304"/>
    </location>
</feature>
<dbReference type="EMBL" id="CAJNOC010000866">
    <property type="protein sequence ID" value="CAF0811465.1"/>
    <property type="molecule type" value="Genomic_DNA"/>
</dbReference>
<dbReference type="SMART" id="SM00398">
    <property type="entry name" value="HMG"/>
    <property type="match status" value="2"/>
</dbReference>
<dbReference type="PANTHER" id="PTHR48112">
    <property type="entry name" value="HIGH MOBILITY GROUP PROTEIN DSP1"/>
    <property type="match status" value="1"/>
</dbReference>
<keyword evidence="2" id="KW-0539">Nucleus</keyword>
<accession>A0A813TQ38</accession>
<gene>
    <name evidence="5" type="ORF">OXX778_LOCUS6995</name>
</gene>